<evidence type="ECO:0000313" key="1">
    <source>
        <dbReference type="EMBL" id="GAA4650999.1"/>
    </source>
</evidence>
<proteinExistence type="predicted"/>
<evidence type="ECO:0000313" key="2">
    <source>
        <dbReference type="Proteomes" id="UP001500604"/>
    </source>
</evidence>
<dbReference type="Proteomes" id="UP001500604">
    <property type="component" value="Unassembled WGS sequence"/>
</dbReference>
<keyword evidence="2" id="KW-1185">Reference proteome</keyword>
<dbReference type="RefSeq" id="WP_345197293.1">
    <property type="nucleotide sequence ID" value="NZ_BAABFL010000432.1"/>
</dbReference>
<accession>A0ABP8V6G2</accession>
<sequence length="77" mass="8168">MASTSIWKRFTGLLASPAGVVGTIVEHHSDGTSVVLLRTSSIIRAKGGSVGIGKKVFVEAGEVKREVPDLPFYDLEV</sequence>
<reference evidence="2" key="1">
    <citation type="journal article" date="2019" name="Int. J. Syst. Evol. Microbiol.">
        <title>The Global Catalogue of Microorganisms (GCM) 10K type strain sequencing project: providing services to taxonomists for standard genome sequencing and annotation.</title>
        <authorList>
            <consortium name="The Broad Institute Genomics Platform"/>
            <consortium name="The Broad Institute Genome Sequencing Center for Infectious Disease"/>
            <person name="Wu L."/>
            <person name="Ma J."/>
        </authorList>
    </citation>
    <scope>NUCLEOTIDE SEQUENCE [LARGE SCALE GENOMIC DNA]</scope>
    <source>
        <strain evidence="2">JCM 17805</strain>
    </source>
</reference>
<name>A0ABP8V6G2_9GAMM</name>
<dbReference type="EMBL" id="BAABFL010000432">
    <property type="protein sequence ID" value="GAA4650999.1"/>
    <property type="molecule type" value="Genomic_DNA"/>
</dbReference>
<organism evidence="1 2">
    <name type="scientific">Kistimonas scapharcae</name>
    <dbReference type="NCBI Taxonomy" id="1036133"/>
    <lineage>
        <taxon>Bacteria</taxon>
        <taxon>Pseudomonadati</taxon>
        <taxon>Pseudomonadota</taxon>
        <taxon>Gammaproteobacteria</taxon>
        <taxon>Oceanospirillales</taxon>
        <taxon>Endozoicomonadaceae</taxon>
        <taxon>Kistimonas</taxon>
    </lineage>
</organism>
<comment type="caution">
    <text evidence="1">The sequence shown here is derived from an EMBL/GenBank/DDBJ whole genome shotgun (WGS) entry which is preliminary data.</text>
</comment>
<gene>
    <name evidence="1" type="ORF">GCM10023116_32820</name>
</gene>
<protein>
    <submittedName>
        <fullName evidence="1">Uncharacterized protein</fullName>
    </submittedName>
</protein>